<feature type="signal peptide" evidence="4">
    <location>
        <begin position="1"/>
        <end position="22"/>
    </location>
</feature>
<keyword evidence="3" id="KW-0720">Serine protease</keyword>
<dbReference type="InterPro" id="IPR043504">
    <property type="entry name" value="Peptidase_S1_PA_chymotrypsin"/>
</dbReference>
<reference evidence="7 8" key="1">
    <citation type="submission" date="2013-11" db="EMBL/GenBank/DDBJ databases">
        <title>Genome sequencing of Stegodyphus mimosarum.</title>
        <authorList>
            <person name="Bechsgaard J."/>
        </authorList>
    </citation>
    <scope>NUCLEOTIDE SEQUENCE [LARGE SCALE GENOMIC DNA]</scope>
</reference>
<feature type="non-terminal residue" evidence="7">
    <location>
        <position position="440"/>
    </location>
</feature>
<dbReference type="InterPro" id="IPR000859">
    <property type="entry name" value="CUB_dom"/>
</dbReference>
<feature type="domain" description="Peptidase S1" evidence="6">
    <location>
        <begin position="217"/>
        <end position="440"/>
    </location>
</feature>
<comment type="caution">
    <text evidence="2">Lacks conserved residue(s) required for the propagation of feature annotation.</text>
</comment>
<dbReference type="OMA" id="PFQCHEL"/>
<dbReference type="OrthoDB" id="10051896at2759"/>
<dbReference type="SUPFAM" id="SSF49854">
    <property type="entry name" value="Spermadhesin, CUB domain"/>
    <property type="match status" value="1"/>
</dbReference>
<dbReference type="PROSITE" id="PS50240">
    <property type="entry name" value="TRYPSIN_DOM"/>
    <property type="match status" value="1"/>
</dbReference>
<proteinExistence type="predicted"/>
<protein>
    <submittedName>
        <fullName evidence="7">Transmembrane protease serine 6</fullName>
    </submittedName>
</protein>
<dbReference type="InterPro" id="IPR001254">
    <property type="entry name" value="Trypsin_dom"/>
</dbReference>
<keyword evidence="3" id="KW-0378">Hydrolase</keyword>
<dbReference type="PROSITE" id="PS00135">
    <property type="entry name" value="TRYPSIN_SER"/>
    <property type="match status" value="1"/>
</dbReference>
<dbReference type="PANTHER" id="PTHR24252:SF7">
    <property type="entry name" value="HYALIN"/>
    <property type="match status" value="1"/>
</dbReference>
<dbReference type="SUPFAM" id="SSF57424">
    <property type="entry name" value="LDL receptor-like module"/>
    <property type="match status" value="1"/>
</dbReference>
<feature type="domain" description="CUB" evidence="5">
    <location>
        <begin position="32"/>
        <end position="150"/>
    </location>
</feature>
<evidence type="ECO:0000256" key="1">
    <source>
        <dbReference type="ARBA" id="ARBA00023157"/>
    </source>
</evidence>
<gene>
    <name evidence="7" type="ORF">X975_10019</name>
</gene>
<dbReference type="Proteomes" id="UP000054359">
    <property type="component" value="Unassembled WGS sequence"/>
</dbReference>
<evidence type="ECO:0000256" key="3">
    <source>
        <dbReference type="RuleBase" id="RU363034"/>
    </source>
</evidence>
<dbReference type="FunFam" id="2.40.10.10:FF:000181">
    <property type="entry name" value="Chymotrypsinogen A"/>
    <property type="match status" value="1"/>
</dbReference>
<dbReference type="Gene3D" id="2.60.120.290">
    <property type="entry name" value="Spermadhesin, CUB domain"/>
    <property type="match status" value="1"/>
</dbReference>
<dbReference type="SMART" id="SM00192">
    <property type="entry name" value="LDLa"/>
    <property type="match status" value="1"/>
</dbReference>
<dbReference type="InterPro" id="IPR036055">
    <property type="entry name" value="LDL_receptor-like_sf"/>
</dbReference>
<dbReference type="PROSITE" id="PS01180">
    <property type="entry name" value="CUB"/>
    <property type="match status" value="1"/>
</dbReference>
<accession>A0A087UR51</accession>
<dbReference type="InterPro" id="IPR009003">
    <property type="entry name" value="Peptidase_S1_PA"/>
</dbReference>
<organism evidence="7 8">
    <name type="scientific">Stegodyphus mimosarum</name>
    <name type="common">African social velvet spider</name>
    <dbReference type="NCBI Taxonomy" id="407821"/>
    <lineage>
        <taxon>Eukaryota</taxon>
        <taxon>Metazoa</taxon>
        <taxon>Ecdysozoa</taxon>
        <taxon>Arthropoda</taxon>
        <taxon>Chelicerata</taxon>
        <taxon>Arachnida</taxon>
        <taxon>Araneae</taxon>
        <taxon>Araneomorphae</taxon>
        <taxon>Entelegynae</taxon>
        <taxon>Eresoidea</taxon>
        <taxon>Eresidae</taxon>
        <taxon>Stegodyphus</taxon>
    </lineage>
</organism>
<dbReference type="GO" id="GO:0006508">
    <property type="term" value="P:proteolysis"/>
    <property type="evidence" value="ECO:0007669"/>
    <property type="project" value="UniProtKB-KW"/>
</dbReference>
<dbReference type="AlphaFoldDB" id="A0A087UR51"/>
<evidence type="ECO:0000313" key="8">
    <source>
        <dbReference type="Proteomes" id="UP000054359"/>
    </source>
</evidence>
<dbReference type="InterPro" id="IPR033116">
    <property type="entry name" value="TRYPSIN_SER"/>
</dbReference>
<sequence length="440" mass="48651">MGTVRYCYIIFAFCLILKECSADSSEEEPFQCHELYVYNVTQNGVVDVYSPFYKDGGYTNDLWCEYEVRAPPGNHLKITFKDLDIDPSDFCGQDSLVIYSGAKEHVLATVCGTDKPEPLITDPGVNIVHILFRSDHMSVARGVHLQFQAAPHFEYCPPGKKVCSNRKCYDETTQKCNGVDDCGDGTDEEACNLPLVESECGKPIIKPDTVFGSPDRIIGGKEAIPGSWPWQVSLQNRYTYGSSHSCGGSLINAQWVLTAAHCFKGNPFAENWRIHVGKHHKYFKDPHEQVRYGERIIIWPEKTGDTLKGSIDMNHDIALLKLSAPVQFNDAVRPVCLPSLGWDLQPGTRCYATGWGETRGTGSNDALKQVDVTIQPKTNCSFNEQSQICVKNSKGFQSTCHGDSGGPLVCRLAGTWYVMGATSYGTLGNFMHGLCAMPAQ</sequence>
<keyword evidence="7" id="KW-0472">Membrane</keyword>
<dbReference type="SUPFAM" id="SSF50494">
    <property type="entry name" value="Trypsin-like serine proteases"/>
    <property type="match status" value="1"/>
</dbReference>
<dbReference type="CDD" id="cd00112">
    <property type="entry name" value="LDLa"/>
    <property type="match status" value="1"/>
</dbReference>
<feature type="chain" id="PRO_5001830905" evidence="4">
    <location>
        <begin position="23"/>
        <end position="440"/>
    </location>
</feature>
<keyword evidence="4" id="KW-0732">Signal</keyword>
<keyword evidence="8" id="KW-1185">Reference proteome</keyword>
<dbReference type="GO" id="GO:0004252">
    <property type="term" value="F:serine-type endopeptidase activity"/>
    <property type="evidence" value="ECO:0007669"/>
    <property type="project" value="InterPro"/>
</dbReference>
<evidence type="ECO:0000259" key="6">
    <source>
        <dbReference type="PROSITE" id="PS50240"/>
    </source>
</evidence>
<dbReference type="Gene3D" id="2.40.10.10">
    <property type="entry name" value="Trypsin-like serine proteases"/>
    <property type="match status" value="1"/>
</dbReference>
<dbReference type="EMBL" id="KK121151">
    <property type="protein sequence ID" value="KFM79840.1"/>
    <property type="molecule type" value="Genomic_DNA"/>
</dbReference>
<dbReference type="PROSITE" id="PS00134">
    <property type="entry name" value="TRYPSIN_HIS"/>
    <property type="match status" value="1"/>
</dbReference>
<dbReference type="CDD" id="cd00190">
    <property type="entry name" value="Tryp_SPc"/>
    <property type="match status" value="1"/>
</dbReference>
<evidence type="ECO:0000259" key="5">
    <source>
        <dbReference type="PROSITE" id="PS01180"/>
    </source>
</evidence>
<dbReference type="Pfam" id="PF00431">
    <property type="entry name" value="CUB"/>
    <property type="match status" value="1"/>
</dbReference>
<feature type="disulfide bond" evidence="2">
    <location>
        <begin position="176"/>
        <end position="191"/>
    </location>
</feature>
<dbReference type="PROSITE" id="PS50068">
    <property type="entry name" value="LDLRA_2"/>
    <property type="match status" value="1"/>
</dbReference>
<evidence type="ECO:0000256" key="2">
    <source>
        <dbReference type="PROSITE-ProRule" id="PRU00124"/>
    </source>
</evidence>
<evidence type="ECO:0000256" key="4">
    <source>
        <dbReference type="SAM" id="SignalP"/>
    </source>
</evidence>
<dbReference type="Pfam" id="PF00089">
    <property type="entry name" value="Trypsin"/>
    <property type="match status" value="1"/>
</dbReference>
<dbReference type="PRINTS" id="PR00722">
    <property type="entry name" value="CHYMOTRYPSIN"/>
</dbReference>
<name>A0A087UR51_STEMI</name>
<dbReference type="InterPro" id="IPR002172">
    <property type="entry name" value="LDrepeatLR_classA_rpt"/>
</dbReference>
<dbReference type="CDD" id="cd00041">
    <property type="entry name" value="CUB"/>
    <property type="match status" value="1"/>
</dbReference>
<dbReference type="InterPro" id="IPR001314">
    <property type="entry name" value="Peptidase_S1A"/>
</dbReference>
<dbReference type="PANTHER" id="PTHR24252">
    <property type="entry name" value="ACROSIN-RELATED"/>
    <property type="match status" value="1"/>
</dbReference>
<dbReference type="STRING" id="407821.A0A087UR51"/>
<keyword evidence="1 2" id="KW-1015">Disulfide bond</keyword>
<evidence type="ECO:0000313" key="7">
    <source>
        <dbReference type="EMBL" id="KFM79840.1"/>
    </source>
</evidence>
<dbReference type="InterPro" id="IPR018114">
    <property type="entry name" value="TRYPSIN_HIS"/>
</dbReference>
<keyword evidence="7" id="KW-0812">Transmembrane</keyword>
<dbReference type="SMART" id="SM00020">
    <property type="entry name" value="Tryp_SPc"/>
    <property type="match status" value="1"/>
</dbReference>
<keyword evidence="3 7" id="KW-0645">Protease</keyword>
<dbReference type="InterPro" id="IPR035914">
    <property type="entry name" value="Sperma_CUB_dom_sf"/>
</dbReference>
<dbReference type="Gene3D" id="4.10.400.10">
    <property type="entry name" value="Low-density Lipoprotein Receptor"/>
    <property type="match status" value="1"/>
</dbReference>
<feature type="disulfide bond" evidence="2">
    <location>
        <begin position="156"/>
        <end position="168"/>
    </location>
</feature>
<dbReference type="SMART" id="SM00042">
    <property type="entry name" value="CUB"/>
    <property type="match status" value="1"/>
</dbReference>